<dbReference type="InterPro" id="IPR036426">
    <property type="entry name" value="Bulb-type_lectin_dom_sf"/>
</dbReference>
<dbReference type="Gene3D" id="2.90.10.10">
    <property type="entry name" value="Bulb-type lectin domain"/>
    <property type="match status" value="1"/>
</dbReference>
<proteinExistence type="predicted"/>
<feature type="chain" id="PRO_5019549236" description="Bulb-type lectin domain-containing protein" evidence="1">
    <location>
        <begin position="19"/>
        <end position="199"/>
    </location>
</feature>
<dbReference type="AlphaFoldDB" id="A0A439DIE8"/>
<name>A0A439DIE8_9PEZI</name>
<evidence type="ECO:0000256" key="1">
    <source>
        <dbReference type="SAM" id="SignalP"/>
    </source>
</evidence>
<dbReference type="SUPFAM" id="SSF51110">
    <property type="entry name" value="alpha-D-mannose-specific plant lectins"/>
    <property type="match status" value="1"/>
</dbReference>
<keyword evidence="3" id="KW-1185">Reference proteome</keyword>
<feature type="signal peptide" evidence="1">
    <location>
        <begin position="1"/>
        <end position="18"/>
    </location>
</feature>
<dbReference type="EMBL" id="RYZI01000013">
    <property type="protein sequence ID" value="RWA14153.1"/>
    <property type="molecule type" value="Genomic_DNA"/>
</dbReference>
<comment type="caution">
    <text evidence="2">The sequence shown here is derived from an EMBL/GenBank/DDBJ whole genome shotgun (WGS) entry which is preliminary data.</text>
</comment>
<organism evidence="2 3">
    <name type="scientific">Xylaria grammica</name>
    <dbReference type="NCBI Taxonomy" id="363999"/>
    <lineage>
        <taxon>Eukaryota</taxon>
        <taxon>Fungi</taxon>
        <taxon>Dikarya</taxon>
        <taxon>Ascomycota</taxon>
        <taxon>Pezizomycotina</taxon>
        <taxon>Sordariomycetes</taxon>
        <taxon>Xylariomycetidae</taxon>
        <taxon>Xylariales</taxon>
        <taxon>Xylariaceae</taxon>
        <taxon>Xylaria</taxon>
    </lineage>
</organism>
<protein>
    <recommendedName>
        <fullName evidence="4">Bulb-type lectin domain-containing protein</fullName>
    </recommendedName>
</protein>
<sequence>MALKSSFISALAGLGAYASTVPHAPADKLPARHLTPRDGVNGDFASFSKGWSMCAGTVAALSSGTHLEFQSDGNLVMYTATQGPSFYSGYSDAGLPCANACNCRIIFQEDGNLVTYINYGQPNQVATWSTNTAGVIPKTGTEAMYFQIYGQDIAVNNFPFIAIVDAYSQGLYSGELHLPGDPVWCRPGQSSTDCGLGGT</sequence>
<accession>A0A439DIE8</accession>
<keyword evidence="1" id="KW-0732">Signal</keyword>
<reference evidence="2 3" key="1">
    <citation type="submission" date="2018-12" db="EMBL/GenBank/DDBJ databases">
        <title>Draft genome sequence of Xylaria grammica IHI A82.</title>
        <authorList>
            <person name="Buettner E."/>
            <person name="Kellner H."/>
        </authorList>
    </citation>
    <scope>NUCLEOTIDE SEQUENCE [LARGE SCALE GENOMIC DNA]</scope>
    <source>
        <strain evidence="2 3">IHI A82</strain>
    </source>
</reference>
<dbReference type="Proteomes" id="UP000286045">
    <property type="component" value="Unassembled WGS sequence"/>
</dbReference>
<evidence type="ECO:0000313" key="2">
    <source>
        <dbReference type="EMBL" id="RWA14153.1"/>
    </source>
</evidence>
<evidence type="ECO:0000313" key="3">
    <source>
        <dbReference type="Proteomes" id="UP000286045"/>
    </source>
</evidence>
<evidence type="ECO:0008006" key="4">
    <source>
        <dbReference type="Google" id="ProtNLM"/>
    </source>
</evidence>
<gene>
    <name evidence="2" type="ORF">EKO27_g991</name>
</gene>